<feature type="domain" description="Rhodanese" evidence="1">
    <location>
        <begin position="24"/>
        <end position="124"/>
    </location>
</feature>
<dbReference type="EMBL" id="FP929127">
    <property type="protein sequence ID" value="CBX95342.1"/>
    <property type="molecule type" value="Genomic_DNA"/>
</dbReference>
<dbReference type="STRING" id="985895.E4ZXD2"/>
<dbReference type="VEuPathDB" id="FungiDB:LEMA_P024940.1"/>
<dbReference type="PROSITE" id="PS50206">
    <property type="entry name" value="RHODANESE_3"/>
    <property type="match status" value="1"/>
</dbReference>
<sequence>MTTPPNPTTTAPTISPTSLLPLLPTPSLLLIDVRRTDYEGGAIHGSLNLPAQSFYANRSVLYDLCKRAGVRRVVFYCGSSNGRGPRCAAWFAEYIDERQDGEMVALTLEGGIKGWVKAGEAYTQCVDGYEAGHWKQFD</sequence>
<dbReference type="PANTHER" id="PTHR10828">
    <property type="entry name" value="M-PHASE INDUCER PHOSPHATASE DUAL SPECIFICITY PHOSPHATASE CDC25"/>
    <property type="match status" value="1"/>
</dbReference>
<protein>
    <recommendedName>
        <fullName evidence="1">Rhodanese domain-containing protein</fullName>
    </recommendedName>
</protein>
<dbReference type="OMA" id="IKGWQKA"/>
<dbReference type="InterPro" id="IPR036873">
    <property type="entry name" value="Rhodanese-like_dom_sf"/>
</dbReference>
<name>E4ZXD2_LEPMJ</name>
<dbReference type="GO" id="GO:0004725">
    <property type="term" value="F:protein tyrosine phosphatase activity"/>
    <property type="evidence" value="ECO:0007669"/>
    <property type="project" value="TreeGrafter"/>
</dbReference>
<dbReference type="Proteomes" id="UP000002668">
    <property type="component" value="Genome"/>
</dbReference>
<dbReference type="AlphaFoldDB" id="E4ZXD2"/>
<dbReference type="RefSeq" id="XP_003838821.1">
    <property type="nucleotide sequence ID" value="XM_003838773.1"/>
</dbReference>
<dbReference type="eggNOG" id="KOG3772">
    <property type="taxonomic scope" value="Eukaryota"/>
</dbReference>
<gene>
    <name evidence="2" type="ORF">LEMA_P024940.1</name>
</gene>
<reference evidence="3" key="1">
    <citation type="journal article" date="2011" name="Nat. Commun.">
        <title>Effector diversification within compartments of the Leptosphaeria maculans genome affected by Repeat-Induced Point mutations.</title>
        <authorList>
            <person name="Rouxel T."/>
            <person name="Grandaubert J."/>
            <person name="Hane J.K."/>
            <person name="Hoede C."/>
            <person name="van de Wouw A.P."/>
            <person name="Couloux A."/>
            <person name="Dominguez V."/>
            <person name="Anthouard V."/>
            <person name="Bally P."/>
            <person name="Bourras S."/>
            <person name="Cozijnsen A.J."/>
            <person name="Ciuffetti L.M."/>
            <person name="Degrave A."/>
            <person name="Dilmaghani A."/>
            <person name="Duret L."/>
            <person name="Fudal I."/>
            <person name="Goodwin S.B."/>
            <person name="Gout L."/>
            <person name="Glaser N."/>
            <person name="Linglin J."/>
            <person name="Kema G.H.J."/>
            <person name="Lapalu N."/>
            <person name="Lawrence C.B."/>
            <person name="May K."/>
            <person name="Meyer M."/>
            <person name="Ollivier B."/>
            <person name="Poulain J."/>
            <person name="Schoch C.L."/>
            <person name="Simon A."/>
            <person name="Spatafora J.W."/>
            <person name="Stachowiak A."/>
            <person name="Turgeon B.G."/>
            <person name="Tyler B.M."/>
            <person name="Vincent D."/>
            <person name="Weissenbach J."/>
            <person name="Amselem J."/>
            <person name="Quesneville H."/>
            <person name="Oliver R.P."/>
            <person name="Wincker P."/>
            <person name="Balesdent M.-H."/>
            <person name="Howlett B.J."/>
        </authorList>
    </citation>
    <scope>NUCLEOTIDE SEQUENCE [LARGE SCALE GENOMIC DNA]</scope>
    <source>
        <strain evidence="3">JN3 / isolate v23.1.3 / race Av1-4-5-6-7-8</strain>
    </source>
</reference>
<dbReference type="SMART" id="SM00450">
    <property type="entry name" value="RHOD"/>
    <property type="match status" value="1"/>
</dbReference>
<dbReference type="OrthoDB" id="8300214at2759"/>
<dbReference type="HOGENOM" id="CLU_107716_0_3_1"/>
<dbReference type="PANTHER" id="PTHR10828:SF50">
    <property type="entry name" value="REDUCTASE (ARC2), PUTATIVE (AFU_ORTHOLOGUE AFUA_6G13400)-RELATED"/>
    <property type="match status" value="1"/>
</dbReference>
<dbReference type="InParanoid" id="E4ZXD2"/>
<evidence type="ECO:0000259" key="1">
    <source>
        <dbReference type="PROSITE" id="PS50206"/>
    </source>
</evidence>
<evidence type="ECO:0000313" key="3">
    <source>
        <dbReference type="Proteomes" id="UP000002668"/>
    </source>
</evidence>
<organism evidence="3">
    <name type="scientific">Leptosphaeria maculans (strain JN3 / isolate v23.1.3 / race Av1-4-5-6-7-8)</name>
    <name type="common">Blackleg fungus</name>
    <name type="synonym">Phoma lingam</name>
    <dbReference type="NCBI Taxonomy" id="985895"/>
    <lineage>
        <taxon>Eukaryota</taxon>
        <taxon>Fungi</taxon>
        <taxon>Dikarya</taxon>
        <taxon>Ascomycota</taxon>
        <taxon>Pezizomycotina</taxon>
        <taxon>Dothideomycetes</taxon>
        <taxon>Pleosporomycetidae</taxon>
        <taxon>Pleosporales</taxon>
        <taxon>Pleosporineae</taxon>
        <taxon>Leptosphaeriaceae</taxon>
        <taxon>Plenodomus</taxon>
        <taxon>Plenodomus lingam/Leptosphaeria maculans species complex</taxon>
    </lineage>
</organism>
<dbReference type="GO" id="GO:0005634">
    <property type="term" value="C:nucleus"/>
    <property type="evidence" value="ECO:0007669"/>
    <property type="project" value="TreeGrafter"/>
</dbReference>
<dbReference type="Gene3D" id="3.40.250.10">
    <property type="entry name" value="Rhodanese-like domain"/>
    <property type="match status" value="1"/>
</dbReference>
<dbReference type="FunCoup" id="E4ZXD2">
    <property type="interactions" value="44"/>
</dbReference>
<dbReference type="InterPro" id="IPR001763">
    <property type="entry name" value="Rhodanese-like_dom"/>
</dbReference>
<keyword evidence="3" id="KW-1185">Reference proteome</keyword>
<evidence type="ECO:0000313" key="2">
    <source>
        <dbReference type="EMBL" id="CBX95342.1"/>
    </source>
</evidence>
<proteinExistence type="predicted"/>
<dbReference type="GeneID" id="13288354"/>
<dbReference type="Pfam" id="PF00581">
    <property type="entry name" value="Rhodanese"/>
    <property type="match status" value="1"/>
</dbReference>
<accession>E4ZXD2</accession>
<dbReference type="GO" id="GO:0005737">
    <property type="term" value="C:cytoplasm"/>
    <property type="evidence" value="ECO:0007669"/>
    <property type="project" value="TreeGrafter"/>
</dbReference>
<dbReference type="SUPFAM" id="SSF52821">
    <property type="entry name" value="Rhodanese/Cell cycle control phosphatase"/>
    <property type="match status" value="1"/>
</dbReference>